<dbReference type="AlphaFoldDB" id="A0A1G7C386"/>
<name>A0A1G7C386_RHOCA</name>
<sequence length="170" mass="18084">MRIVSELDLGGEGPVHRIDGPGLCDLLGVSPAMLTELKNRGIAKHLGRDAWDMAATVRGYCAHLRGTASGRGGEEEVANLTAERARLAREQADAQALKNAALRRELVPVAEVAREWSDVLRGIRARVLALPSRVRSSLPHLTAADVAVLDREARAVLAELAEGKGADDAA</sequence>
<dbReference type="OrthoDB" id="7867235at2"/>
<gene>
    <name evidence="1" type="ORF">SAMN04244550_00147</name>
</gene>
<dbReference type="Proteomes" id="UP000183812">
    <property type="component" value="Unassembled WGS sequence"/>
</dbReference>
<dbReference type="EMBL" id="FNAY01000001">
    <property type="protein sequence ID" value="SDE33743.1"/>
    <property type="molecule type" value="Genomic_DNA"/>
</dbReference>
<protein>
    <submittedName>
        <fullName evidence="1">Phage DNA packaging protein, Nu1 subunit of terminase</fullName>
    </submittedName>
</protein>
<organism evidence="1 2">
    <name type="scientific">Rhodobacter capsulatus</name>
    <name type="common">Rhodopseudomonas capsulata</name>
    <dbReference type="NCBI Taxonomy" id="1061"/>
    <lineage>
        <taxon>Bacteria</taxon>
        <taxon>Pseudomonadati</taxon>
        <taxon>Pseudomonadota</taxon>
        <taxon>Alphaproteobacteria</taxon>
        <taxon>Rhodobacterales</taxon>
        <taxon>Rhodobacter group</taxon>
        <taxon>Rhodobacter</taxon>
    </lineage>
</organism>
<evidence type="ECO:0000313" key="2">
    <source>
        <dbReference type="Proteomes" id="UP000183812"/>
    </source>
</evidence>
<reference evidence="1 2" key="1">
    <citation type="submission" date="2016-10" db="EMBL/GenBank/DDBJ databases">
        <authorList>
            <person name="de Groot N.N."/>
        </authorList>
    </citation>
    <scope>NUCLEOTIDE SEQUENCE [LARGE SCALE GENOMIC DNA]</scope>
    <source>
        <strain evidence="2">DSM 938 / 37b4</strain>
    </source>
</reference>
<proteinExistence type="predicted"/>
<accession>A0A1G7C386</accession>
<evidence type="ECO:0000313" key="1">
    <source>
        <dbReference type="EMBL" id="SDE33743.1"/>
    </source>
</evidence>
<dbReference type="RefSeq" id="WP_074552428.1">
    <property type="nucleotide sequence ID" value="NZ_CP119563.1"/>
</dbReference>